<dbReference type="Pfam" id="PF12697">
    <property type="entry name" value="Abhydrolase_6"/>
    <property type="match status" value="1"/>
</dbReference>
<dbReference type="SUPFAM" id="SSF53474">
    <property type="entry name" value="alpha/beta-Hydrolases"/>
    <property type="match status" value="1"/>
</dbReference>
<reference evidence="2 3" key="1">
    <citation type="submission" date="2024-06" db="EMBL/GenBank/DDBJ databases">
        <title>Sorghum-associated microbial communities from plants grown in Nebraska, USA.</title>
        <authorList>
            <person name="Schachtman D."/>
        </authorList>
    </citation>
    <scope>NUCLEOTIDE SEQUENCE [LARGE SCALE GENOMIC DNA]</scope>
    <source>
        <strain evidence="2 3">2857</strain>
    </source>
</reference>
<dbReference type="RefSeq" id="WP_354024091.1">
    <property type="nucleotide sequence ID" value="NZ_JBEPSJ010000001.1"/>
</dbReference>
<name>A0ABV2QLK0_9MICO</name>
<dbReference type="PANTHER" id="PTHR37017">
    <property type="entry name" value="AB HYDROLASE-1 DOMAIN-CONTAINING PROTEIN-RELATED"/>
    <property type="match status" value="1"/>
</dbReference>
<evidence type="ECO:0000259" key="1">
    <source>
        <dbReference type="Pfam" id="PF12697"/>
    </source>
</evidence>
<dbReference type="EMBL" id="JBEPSJ010000001">
    <property type="protein sequence ID" value="MET4581934.1"/>
    <property type="molecule type" value="Genomic_DNA"/>
</dbReference>
<dbReference type="Proteomes" id="UP001549257">
    <property type="component" value="Unassembled WGS sequence"/>
</dbReference>
<keyword evidence="3" id="KW-1185">Reference proteome</keyword>
<comment type="caution">
    <text evidence="2">The sequence shown here is derived from an EMBL/GenBank/DDBJ whole genome shotgun (WGS) entry which is preliminary data.</text>
</comment>
<dbReference type="Gene3D" id="3.40.50.1820">
    <property type="entry name" value="alpha/beta hydrolase"/>
    <property type="match status" value="1"/>
</dbReference>
<evidence type="ECO:0000313" key="2">
    <source>
        <dbReference type="EMBL" id="MET4581934.1"/>
    </source>
</evidence>
<gene>
    <name evidence="2" type="ORF">ABIE21_001424</name>
</gene>
<evidence type="ECO:0000313" key="3">
    <source>
        <dbReference type="Proteomes" id="UP001549257"/>
    </source>
</evidence>
<dbReference type="InterPro" id="IPR052897">
    <property type="entry name" value="Sec-Metab_Biosynth_Hydrolase"/>
</dbReference>
<dbReference type="InterPro" id="IPR029058">
    <property type="entry name" value="AB_hydrolase_fold"/>
</dbReference>
<dbReference type="PANTHER" id="PTHR37017:SF11">
    <property type="entry name" value="ESTERASE_LIPASE_THIOESTERASE DOMAIN-CONTAINING PROTEIN"/>
    <property type="match status" value="1"/>
</dbReference>
<organism evidence="2 3">
    <name type="scientific">Conyzicola nivalis</name>
    <dbReference type="NCBI Taxonomy" id="1477021"/>
    <lineage>
        <taxon>Bacteria</taxon>
        <taxon>Bacillati</taxon>
        <taxon>Actinomycetota</taxon>
        <taxon>Actinomycetes</taxon>
        <taxon>Micrococcales</taxon>
        <taxon>Microbacteriaceae</taxon>
        <taxon>Conyzicola</taxon>
    </lineage>
</organism>
<protein>
    <submittedName>
        <fullName evidence="2">Pimeloyl-ACP methyl ester carboxylesterase</fullName>
    </submittedName>
</protein>
<sequence>MTTDSPTTDSPSKPTIVLVHGAFADASGWSGVIKRLQREGYTAIAPANPLRSLLGDAEYVRTVLSTIQGPIVLVGHSYGGAVITNAATDLENVVSLVYICGFALDEGEAVLNALALGGGSSALGEHTVVRPYPGAPDGDGDGYIDPEFFHELFCADLPEDEAAAMAASQRPAALNTLGTPSGFPAWKTIPSWYLIGSSDRTIPAEAERFMAARAESHTVEIESSHVAMISHPDAVAKLVMDAARTAVRA</sequence>
<dbReference type="InterPro" id="IPR000073">
    <property type="entry name" value="AB_hydrolase_1"/>
</dbReference>
<feature type="domain" description="AB hydrolase-1" evidence="1">
    <location>
        <begin position="16"/>
        <end position="237"/>
    </location>
</feature>
<proteinExistence type="predicted"/>
<accession>A0ABV2QLK0</accession>